<dbReference type="GO" id="GO:0009249">
    <property type="term" value="P:protein lipoylation"/>
    <property type="evidence" value="ECO:0007669"/>
    <property type="project" value="UniProtKB-ARBA"/>
</dbReference>
<dbReference type="Pfam" id="PF21948">
    <property type="entry name" value="LplA-B_cat"/>
    <property type="match status" value="1"/>
</dbReference>
<comment type="caution">
    <text evidence="2">The sequence shown here is derived from an EMBL/GenBank/DDBJ whole genome shotgun (WGS) entry which is preliminary data.</text>
</comment>
<dbReference type="GO" id="GO:0016740">
    <property type="term" value="F:transferase activity"/>
    <property type="evidence" value="ECO:0007669"/>
    <property type="project" value="UniProtKB-KW"/>
</dbReference>
<dbReference type="eggNOG" id="COG0095">
    <property type="taxonomic scope" value="Bacteria"/>
</dbReference>
<reference evidence="2 3" key="1">
    <citation type="journal article" date="2014" name="Genome Announc.">
        <title>Draft Genome Sequence of the Boron-Tolerant and Moderately Halotolerant Bacterium Gracilibacillus boraciitolerans JCM 21714T.</title>
        <authorList>
            <person name="Ahmed I."/>
            <person name="Oshima K."/>
            <person name="Suda W."/>
            <person name="Kitamura K."/>
            <person name="Iida T."/>
            <person name="Ohmori Y."/>
            <person name="Fujiwara T."/>
            <person name="Hattori M."/>
            <person name="Ohkuma M."/>
        </authorList>
    </citation>
    <scope>NUCLEOTIDE SEQUENCE [LARGE SCALE GENOMIC DNA]</scope>
    <source>
        <strain evidence="2 3">JCM 21714</strain>
    </source>
</reference>
<dbReference type="GO" id="GO:0140096">
    <property type="term" value="F:catalytic activity, acting on a protein"/>
    <property type="evidence" value="ECO:0007669"/>
    <property type="project" value="UniProtKB-ARBA"/>
</dbReference>
<dbReference type="SUPFAM" id="SSF55681">
    <property type="entry name" value="Class II aaRS and biotin synthetases"/>
    <property type="match status" value="1"/>
</dbReference>
<dbReference type="AlphaFoldDB" id="W4VHC9"/>
<evidence type="ECO:0000313" key="3">
    <source>
        <dbReference type="Proteomes" id="UP000019102"/>
    </source>
</evidence>
<protein>
    <submittedName>
        <fullName evidence="2">Lipoyl transferase</fullName>
    </submittedName>
</protein>
<keyword evidence="2" id="KW-0808">Transferase</keyword>
<organism evidence="2 3">
    <name type="scientific">Gracilibacillus boraciitolerans JCM 21714</name>
    <dbReference type="NCBI Taxonomy" id="1298598"/>
    <lineage>
        <taxon>Bacteria</taxon>
        <taxon>Bacillati</taxon>
        <taxon>Bacillota</taxon>
        <taxon>Bacilli</taxon>
        <taxon>Bacillales</taxon>
        <taxon>Bacillaceae</taxon>
        <taxon>Gracilibacillus</taxon>
    </lineage>
</organism>
<proteinExistence type="predicted"/>
<dbReference type="InterPro" id="IPR004143">
    <property type="entry name" value="BPL_LPL_catalytic"/>
</dbReference>
<sequence>MKDWQQLFQNKRIRIVDHHDPALLGTAMASFAADDTLCESVGRSADEAACRFWVHDNTVVLGILDSRLPDVDNAVALLQKKGFDVVIRNSGGSCGDAGSGCLKFFVYFAGFSGNGNSFGL</sequence>
<dbReference type="InterPro" id="IPR045864">
    <property type="entry name" value="aa-tRNA-synth_II/BPL/LPL"/>
</dbReference>
<evidence type="ECO:0000313" key="2">
    <source>
        <dbReference type="EMBL" id="GAE92556.1"/>
    </source>
</evidence>
<dbReference type="Proteomes" id="UP000019102">
    <property type="component" value="Unassembled WGS sequence"/>
</dbReference>
<evidence type="ECO:0000259" key="1">
    <source>
        <dbReference type="PROSITE" id="PS51733"/>
    </source>
</evidence>
<dbReference type="Gene3D" id="3.30.930.10">
    <property type="entry name" value="Bira Bifunctional Protein, Domain 2"/>
    <property type="match status" value="1"/>
</dbReference>
<feature type="domain" description="BPL/LPL catalytic" evidence="1">
    <location>
        <begin position="44"/>
        <end position="120"/>
    </location>
</feature>
<name>W4VHC9_9BACI</name>
<dbReference type="PROSITE" id="PS51733">
    <property type="entry name" value="BPL_LPL_CATALYTIC"/>
    <property type="match status" value="1"/>
</dbReference>
<dbReference type="EMBL" id="BAVS01000005">
    <property type="protein sequence ID" value="GAE92556.1"/>
    <property type="molecule type" value="Genomic_DNA"/>
</dbReference>
<gene>
    <name evidence="2" type="ORF">JCM21714_1563</name>
</gene>
<keyword evidence="3" id="KW-1185">Reference proteome</keyword>
<accession>W4VHC9</accession>
<dbReference type="RefSeq" id="WP_235182641.1">
    <property type="nucleotide sequence ID" value="NZ_BAVS01000005.1"/>
</dbReference>
<dbReference type="STRING" id="1298598.JCM21714_1563"/>